<feature type="transmembrane region" description="Helical" evidence="1">
    <location>
        <begin position="38"/>
        <end position="55"/>
    </location>
</feature>
<organism evidence="2 3">
    <name type="scientific">Klebsiella phage vB_Kpn_F48</name>
    <dbReference type="NCBI Taxonomy" id="2070028"/>
    <lineage>
        <taxon>Viruses</taxon>
        <taxon>Duplodnaviria</taxon>
        <taxon>Heunggongvirae</taxon>
        <taxon>Uroviricota</taxon>
        <taxon>Caudoviricetes</taxon>
        <taxon>Marfavirus</taxon>
        <taxon>Marfavirus F48</taxon>
    </lineage>
</organism>
<evidence type="ECO:0000313" key="3">
    <source>
        <dbReference type="Proteomes" id="UP000240294"/>
    </source>
</evidence>
<dbReference type="Proteomes" id="UP000240294">
    <property type="component" value="Genome"/>
</dbReference>
<sequence>MKRAEIIRNVAVTVALGATSVSMFAGFMAGLLTTTENAVSAGLALSMIIVAFLMNEISK</sequence>
<keyword evidence="1" id="KW-0812">Transmembrane</keyword>
<keyword evidence="1" id="KW-1133">Transmembrane helix</keyword>
<name>A0A2I6UFZ2_9CAUD</name>
<keyword evidence="3" id="KW-1185">Reference proteome</keyword>
<evidence type="ECO:0000256" key="1">
    <source>
        <dbReference type="SAM" id="Phobius"/>
    </source>
</evidence>
<evidence type="ECO:0000313" key="2">
    <source>
        <dbReference type="EMBL" id="AUO78895.1"/>
    </source>
</evidence>
<feature type="transmembrane region" description="Helical" evidence="1">
    <location>
        <begin position="12"/>
        <end position="32"/>
    </location>
</feature>
<protein>
    <submittedName>
        <fullName evidence="2">Uncharacterized protein</fullName>
    </submittedName>
</protein>
<accession>A0A2I6UFZ2</accession>
<gene>
    <name evidence="2" type="ORF">vBKpnF48_270</name>
</gene>
<keyword evidence="1" id="KW-0472">Membrane</keyword>
<reference evidence="3" key="1">
    <citation type="submission" date="2018-01" db="EMBL/GenBank/DDBJ databases">
        <title>Direct submission.</title>
        <authorList>
            <person name="Ciacci N."/>
        </authorList>
    </citation>
    <scope>NUCLEOTIDE SEQUENCE [LARGE SCALE GENOMIC DNA]</scope>
</reference>
<dbReference type="EMBL" id="MG746602">
    <property type="protein sequence ID" value="AUO78895.1"/>
    <property type="molecule type" value="Genomic_DNA"/>
</dbReference>
<proteinExistence type="predicted"/>